<keyword evidence="2" id="KW-0812">Transmembrane</keyword>
<proteinExistence type="predicted"/>
<sequence>MGPAVSDVISQIGDSWGTVIVAILGFAGILLTQSITNRRERTLQERLLVHQVGADLRLRRTDAYSELTDAIMHFMLVIPDVLLPESTAGDLDAEERGPINKASVRAQLLASEPVKQSISDLMDRVYEYADDLSQATWEAVDDATDDFIAAAQAEDDNGNVLGRQKHRRRRVFGGYPVDRTSQAKKESGPDET</sequence>
<keyword evidence="2" id="KW-0472">Membrane</keyword>
<accession>A0A3A5M6Z6</accession>
<reference evidence="3 4" key="1">
    <citation type="submission" date="2018-09" db="EMBL/GenBank/DDBJ databases">
        <title>Novel species of Arthrobacter.</title>
        <authorList>
            <person name="Liu Q."/>
            <person name="Xin Y.-H."/>
        </authorList>
    </citation>
    <scope>NUCLEOTIDE SEQUENCE [LARGE SCALE GENOMIC DNA]</scope>
    <source>
        <strain evidence="3 4">Hz2</strain>
    </source>
</reference>
<evidence type="ECO:0000256" key="1">
    <source>
        <dbReference type="SAM" id="MobiDB-lite"/>
    </source>
</evidence>
<protein>
    <submittedName>
        <fullName evidence="3">Uncharacterized protein</fullName>
    </submittedName>
</protein>
<dbReference type="EMBL" id="QZVT01000002">
    <property type="protein sequence ID" value="RJT81967.1"/>
    <property type="molecule type" value="Genomic_DNA"/>
</dbReference>
<dbReference type="AlphaFoldDB" id="A0A3A5M6Z6"/>
<name>A0A3A5M6Z6_9MICC</name>
<evidence type="ECO:0000256" key="2">
    <source>
        <dbReference type="SAM" id="Phobius"/>
    </source>
</evidence>
<comment type="caution">
    <text evidence="3">The sequence shown here is derived from an EMBL/GenBank/DDBJ whole genome shotgun (WGS) entry which is preliminary data.</text>
</comment>
<dbReference type="Proteomes" id="UP000272560">
    <property type="component" value="Unassembled WGS sequence"/>
</dbReference>
<evidence type="ECO:0000313" key="4">
    <source>
        <dbReference type="Proteomes" id="UP000272560"/>
    </source>
</evidence>
<gene>
    <name evidence="3" type="ORF">D6T63_04255</name>
</gene>
<evidence type="ECO:0000313" key="3">
    <source>
        <dbReference type="EMBL" id="RJT81967.1"/>
    </source>
</evidence>
<keyword evidence="4" id="KW-1185">Reference proteome</keyword>
<feature type="compositionally biased region" description="Basic and acidic residues" evidence="1">
    <location>
        <begin position="181"/>
        <end position="192"/>
    </location>
</feature>
<organism evidence="3 4">
    <name type="scientific">Arthrobacter cheniae</name>
    <dbReference type="NCBI Taxonomy" id="1258888"/>
    <lineage>
        <taxon>Bacteria</taxon>
        <taxon>Bacillati</taxon>
        <taxon>Actinomycetota</taxon>
        <taxon>Actinomycetes</taxon>
        <taxon>Micrococcales</taxon>
        <taxon>Micrococcaceae</taxon>
        <taxon>Arthrobacter</taxon>
    </lineage>
</organism>
<feature type="transmembrane region" description="Helical" evidence="2">
    <location>
        <begin position="16"/>
        <end position="36"/>
    </location>
</feature>
<keyword evidence="2" id="KW-1133">Transmembrane helix</keyword>
<feature type="region of interest" description="Disordered" evidence="1">
    <location>
        <begin position="171"/>
        <end position="192"/>
    </location>
</feature>